<dbReference type="EMBL" id="CAMXCT010001988">
    <property type="protein sequence ID" value="CAI3994708.1"/>
    <property type="molecule type" value="Genomic_DNA"/>
</dbReference>
<evidence type="ECO:0000313" key="4">
    <source>
        <dbReference type="Proteomes" id="UP001152797"/>
    </source>
</evidence>
<dbReference type="AlphaFoldDB" id="A0A9P1CPF2"/>
<dbReference type="EMBL" id="CAMXCT030001988">
    <property type="protein sequence ID" value="CAL4782020.1"/>
    <property type="molecule type" value="Genomic_DNA"/>
</dbReference>
<evidence type="ECO:0000313" key="2">
    <source>
        <dbReference type="EMBL" id="CAI3994708.1"/>
    </source>
</evidence>
<keyword evidence="4" id="KW-1185">Reference proteome</keyword>
<name>A0A9P1CPF2_9DINO</name>
<organism evidence="2">
    <name type="scientific">Cladocopium goreaui</name>
    <dbReference type="NCBI Taxonomy" id="2562237"/>
    <lineage>
        <taxon>Eukaryota</taxon>
        <taxon>Sar</taxon>
        <taxon>Alveolata</taxon>
        <taxon>Dinophyceae</taxon>
        <taxon>Suessiales</taxon>
        <taxon>Symbiodiniaceae</taxon>
        <taxon>Cladocopium</taxon>
    </lineage>
</organism>
<evidence type="ECO:0000256" key="1">
    <source>
        <dbReference type="SAM" id="Coils"/>
    </source>
</evidence>
<proteinExistence type="predicted"/>
<dbReference type="Proteomes" id="UP001152797">
    <property type="component" value="Unassembled WGS sequence"/>
</dbReference>
<feature type="coiled-coil region" evidence="1">
    <location>
        <begin position="330"/>
        <end position="414"/>
    </location>
</feature>
<accession>A0A9P1CPF2</accession>
<dbReference type="OrthoDB" id="428348at2759"/>
<reference evidence="3" key="2">
    <citation type="submission" date="2024-04" db="EMBL/GenBank/DDBJ databases">
        <authorList>
            <person name="Chen Y."/>
            <person name="Shah S."/>
            <person name="Dougan E. K."/>
            <person name="Thang M."/>
            <person name="Chan C."/>
        </authorList>
    </citation>
    <scope>NUCLEOTIDE SEQUENCE [LARGE SCALE GENOMIC DNA]</scope>
</reference>
<dbReference type="EMBL" id="CAMXCT020001988">
    <property type="protein sequence ID" value="CAL1148083.1"/>
    <property type="molecule type" value="Genomic_DNA"/>
</dbReference>
<comment type="caution">
    <text evidence="2">The sequence shown here is derived from an EMBL/GenBank/DDBJ whole genome shotgun (WGS) entry which is preliminary data.</text>
</comment>
<feature type="coiled-coil region" evidence="1">
    <location>
        <begin position="242"/>
        <end position="269"/>
    </location>
</feature>
<reference evidence="2" key="1">
    <citation type="submission" date="2022-10" db="EMBL/GenBank/DDBJ databases">
        <authorList>
            <person name="Chen Y."/>
            <person name="Dougan E. K."/>
            <person name="Chan C."/>
            <person name="Rhodes N."/>
            <person name="Thang M."/>
        </authorList>
    </citation>
    <scope>NUCLEOTIDE SEQUENCE</scope>
</reference>
<evidence type="ECO:0000313" key="3">
    <source>
        <dbReference type="EMBL" id="CAL1148083.1"/>
    </source>
</evidence>
<sequence length="454" mass="51165">MTVTVSPVISTGRCSGLRWEDSGWIAFPDIPRDFGLLLLGCIGAEKLGMLREGVGNYTWTRKHIHKLWLAPPFRTHATYRYFLSIYVAFVEEVKKQCADMDAQWDERQKTRAEETEAISKAVEILDADEAHENFAKTFSFLQESEESSRVSKAAAALAKAKDPRVLSLAMQMKIDKFTNVKKAMDDMVFALKKEQADEVKQKDFCVEEFRKNQLQTEDKTRTKEALLAKEQAIDIAKPKSDIETLQGEIADMKKQLQLAGQNREKENAEFQKVIEEQRQTQSLLKEALTVLGKFYNKGAFLQGSQHAPEAPGGFKDYKANGKSFGVMSMLQQLVEDAKAMEAEAVRAENSAQTAYEAFAKDTTESVTKKESSISNKKAYKAKLEKTLVQTRESREGQENELETLATKLADLHESCDFLMKNFDARQTAREEEMDSVTKAKAVLSGANFAEIQLD</sequence>
<protein>
    <submittedName>
        <fullName evidence="2">Uncharacterized protein</fullName>
    </submittedName>
</protein>
<keyword evidence="1" id="KW-0175">Coiled coil</keyword>
<gene>
    <name evidence="2" type="ORF">C1SCF055_LOCUS21337</name>
</gene>